<feature type="transmembrane region" description="Helical" evidence="6">
    <location>
        <begin position="12"/>
        <end position="32"/>
    </location>
</feature>
<dbReference type="Proteomes" id="UP000269412">
    <property type="component" value="Unassembled WGS sequence"/>
</dbReference>
<name>A0A495EDN8_9FLAO</name>
<comment type="subcellular location">
    <subcellularLocation>
        <location evidence="1">Cell membrane</location>
        <topology evidence="1">Multi-pass membrane protein</topology>
    </subcellularLocation>
</comment>
<keyword evidence="8" id="KW-1185">Reference proteome</keyword>
<feature type="transmembrane region" description="Helical" evidence="6">
    <location>
        <begin position="115"/>
        <end position="135"/>
    </location>
</feature>
<dbReference type="PANTHER" id="PTHR30250">
    <property type="entry name" value="PST FAMILY PREDICTED COLANIC ACID TRANSPORTER"/>
    <property type="match status" value="1"/>
</dbReference>
<accession>A0A495EDN8</accession>
<feature type="transmembrane region" description="Helical" evidence="6">
    <location>
        <begin position="266"/>
        <end position="288"/>
    </location>
</feature>
<dbReference type="GO" id="GO:0005886">
    <property type="term" value="C:plasma membrane"/>
    <property type="evidence" value="ECO:0007669"/>
    <property type="project" value="UniProtKB-SubCell"/>
</dbReference>
<dbReference type="InterPro" id="IPR050833">
    <property type="entry name" value="Poly_Biosynth_Transport"/>
</dbReference>
<feature type="transmembrane region" description="Helical" evidence="6">
    <location>
        <begin position="187"/>
        <end position="208"/>
    </location>
</feature>
<evidence type="ECO:0000256" key="3">
    <source>
        <dbReference type="ARBA" id="ARBA00022692"/>
    </source>
</evidence>
<dbReference type="PANTHER" id="PTHR30250:SF11">
    <property type="entry name" value="O-ANTIGEN TRANSPORTER-RELATED"/>
    <property type="match status" value="1"/>
</dbReference>
<dbReference type="EMBL" id="RBIQ01000007">
    <property type="protein sequence ID" value="RKR14739.1"/>
    <property type="molecule type" value="Genomic_DNA"/>
</dbReference>
<feature type="transmembrane region" description="Helical" evidence="6">
    <location>
        <begin position="339"/>
        <end position="363"/>
    </location>
</feature>
<dbReference type="InterPro" id="IPR002797">
    <property type="entry name" value="Polysacc_synth"/>
</dbReference>
<feature type="transmembrane region" description="Helical" evidence="6">
    <location>
        <begin position="400"/>
        <end position="423"/>
    </location>
</feature>
<keyword evidence="2" id="KW-1003">Cell membrane</keyword>
<proteinExistence type="predicted"/>
<evidence type="ECO:0000256" key="5">
    <source>
        <dbReference type="ARBA" id="ARBA00023136"/>
    </source>
</evidence>
<evidence type="ECO:0000313" key="8">
    <source>
        <dbReference type="Proteomes" id="UP000269412"/>
    </source>
</evidence>
<feature type="transmembrane region" description="Helical" evidence="6">
    <location>
        <begin position="79"/>
        <end position="103"/>
    </location>
</feature>
<sequence length="491" mass="55821">MNPLKKLFKQTFVYGLATVLPRMLSFILVPLYTSVMAPGLYGKVSVIFAWFAIFNVVLAYGMETAFFRFYSKSKEKNTVVSTSLISIVITTAVFVCIAFLFFGSLSQILEIDKKYLGYVISILALDAIVVIPFAWLRANEKPMKYAIIKILNVGINLGLNVFFLLLLPKLVNENQDGILSTLYKPNFQISYIFISNVIASGITFLLMSELYRKTKWVFDKVLWNSMMKYAMPVMVAGIAFSINEVFDRVLLEKLLPKDISEAKVGMYSACYKIALFMTLFATAFRMGIEPFFFSHSNSENPQKAYAQITNYFVVLGSIILLGVVVYADVLKTIIVRDPAYWEAMSIVPIIVLASFFLGIYHNLSVWYKVTDRTKFGAYISIIGAILTIVINLVFIKYFEYMASAVATLVAYGTMMFLSFYFGRKYYPIPYNFRKIGFYLALSISFSAIAFYGFNRNLIIGNILLAIFLGLLYKLENENLRKVFLKNGNKNN</sequence>
<evidence type="ECO:0000256" key="6">
    <source>
        <dbReference type="SAM" id="Phobius"/>
    </source>
</evidence>
<gene>
    <name evidence="7" type="ORF">CLV91_0818</name>
</gene>
<feature type="transmembrane region" description="Helical" evidence="6">
    <location>
        <begin position="147"/>
        <end position="167"/>
    </location>
</feature>
<keyword evidence="3 6" id="KW-0812">Transmembrane</keyword>
<feature type="transmembrane region" description="Helical" evidence="6">
    <location>
        <begin position="435"/>
        <end position="451"/>
    </location>
</feature>
<dbReference type="Pfam" id="PF01943">
    <property type="entry name" value="Polysacc_synt"/>
    <property type="match status" value="1"/>
</dbReference>
<feature type="transmembrane region" description="Helical" evidence="6">
    <location>
        <begin position="44"/>
        <end position="67"/>
    </location>
</feature>
<evidence type="ECO:0000256" key="2">
    <source>
        <dbReference type="ARBA" id="ARBA00022475"/>
    </source>
</evidence>
<dbReference type="AlphaFoldDB" id="A0A495EDN8"/>
<feature type="transmembrane region" description="Helical" evidence="6">
    <location>
        <begin position="308"/>
        <end position="327"/>
    </location>
</feature>
<reference evidence="7 8" key="1">
    <citation type="submission" date="2018-10" db="EMBL/GenBank/DDBJ databases">
        <title>Genomic Encyclopedia of Archaeal and Bacterial Type Strains, Phase II (KMG-II): from individual species to whole genera.</title>
        <authorList>
            <person name="Goeker M."/>
        </authorList>
    </citation>
    <scope>NUCLEOTIDE SEQUENCE [LARGE SCALE GENOMIC DNA]</scope>
    <source>
        <strain evidence="7 8">DSM 25230</strain>
    </source>
</reference>
<protein>
    <submittedName>
        <fullName evidence="7">O-antigen/teichoic acid export membrane protein</fullName>
    </submittedName>
</protein>
<evidence type="ECO:0000313" key="7">
    <source>
        <dbReference type="EMBL" id="RKR14739.1"/>
    </source>
</evidence>
<dbReference type="RefSeq" id="WP_121064221.1">
    <property type="nucleotide sequence ID" value="NZ_RBIQ01000007.1"/>
</dbReference>
<dbReference type="OrthoDB" id="9814608at2"/>
<comment type="caution">
    <text evidence="7">The sequence shown here is derived from an EMBL/GenBank/DDBJ whole genome shotgun (WGS) entry which is preliminary data.</text>
</comment>
<evidence type="ECO:0000256" key="4">
    <source>
        <dbReference type="ARBA" id="ARBA00022989"/>
    </source>
</evidence>
<keyword evidence="5 6" id="KW-0472">Membrane</keyword>
<feature type="transmembrane region" description="Helical" evidence="6">
    <location>
        <begin position="229"/>
        <end position="246"/>
    </location>
</feature>
<feature type="transmembrane region" description="Helical" evidence="6">
    <location>
        <begin position="375"/>
        <end position="394"/>
    </location>
</feature>
<evidence type="ECO:0000256" key="1">
    <source>
        <dbReference type="ARBA" id="ARBA00004651"/>
    </source>
</evidence>
<keyword evidence="4 6" id="KW-1133">Transmembrane helix</keyword>
<feature type="transmembrane region" description="Helical" evidence="6">
    <location>
        <begin position="457"/>
        <end position="474"/>
    </location>
</feature>
<organism evidence="7 8">
    <name type="scientific">Maribacter vaceletii</name>
    <dbReference type="NCBI Taxonomy" id="1206816"/>
    <lineage>
        <taxon>Bacteria</taxon>
        <taxon>Pseudomonadati</taxon>
        <taxon>Bacteroidota</taxon>
        <taxon>Flavobacteriia</taxon>
        <taxon>Flavobacteriales</taxon>
        <taxon>Flavobacteriaceae</taxon>
        <taxon>Maribacter</taxon>
    </lineage>
</organism>